<dbReference type="PANTHER" id="PTHR43707:SF1">
    <property type="entry name" value="HISTIDINE--TRNA LIGASE, MITOCHONDRIAL-RELATED"/>
    <property type="match status" value="1"/>
</dbReference>
<dbReference type="InterPro" id="IPR041715">
    <property type="entry name" value="HisRS-like_core"/>
</dbReference>
<keyword evidence="8" id="KW-0028">Amino-acid biosynthesis</keyword>
<evidence type="ECO:0000256" key="1">
    <source>
        <dbReference type="ARBA" id="ARBA00004496"/>
    </source>
</evidence>
<dbReference type="RefSeq" id="WP_344798836.1">
    <property type="nucleotide sequence ID" value="NZ_BAABBN010000007.1"/>
</dbReference>
<evidence type="ECO:0000256" key="7">
    <source>
        <dbReference type="ARBA" id="ARBA00025246"/>
    </source>
</evidence>
<evidence type="ECO:0000256" key="2">
    <source>
        <dbReference type="ARBA" id="ARBA00004667"/>
    </source>
</evidence>
<dbReference type="Gene3D" id="3.30.930.10">
    <property type="entry name" value="Bira Bifunctional Protein, Domain 2"/>
    <property type="match status" value="1"/>
</dbReference>
<evidence type="ECO:0000256" key="4">
    <source>
        <dbReference type="ARBA" id="ARBA00011496"/>
    </source>
</evidence>
<comment type="miscellaneous">
    <text evidence="8">This function is generally fulfilled by the C-terminal part of HisG, which is missing in some bacteria such as this one.</text>
</comment>
<dbReference type="InterPro" id="IPR045864">
    <property type="entry name" value="aa-tRNA-synth_II/BPL/LPL"/>
</dbReference>
<keyword evidence="10" id="KW-0328">Glycosyltransferase</keyword>
<feature type="domain" description="Class II Histidinyl-tRNA synthetase (HisRS)-like catalytic core" evidence="9">
    <location>
        <begin position="12"/>
        <end position="321"/>
    </location>
</feature>
<keyword evidence="11" id="KW-1185">Reference proteome</keyword>
<dbReference type="PIRSF" id="PIRSF001549">
    <property type="entry name" value="His-tRNA_synth"/>
    <property type="match status" value="1"/>
</dbReference>
<accession>A0ABP7MQ60</accession>
<dbReference type="Proteomes" id="UP001501565">
    <property type="component" value="Unassembled WGS sequence"/>
</dbReference>
<comment type="subunit">
    <text evidence="4 8">Heteromultimer composed of HisG and HisZ subunits.</text>
</comment>
<name>A0ABP7MQ60_9GAMM</name>
<evidence type="ECO:0000256" key="6">
    <source>
        <dbReference type="ARBA" id="ARBA00022490"/>
    </source>
</evidence>
<comment type="pathway">
    <text evidence="2 8">Amino-acid biosynthesis; L-histidine biosynthesis; L-histidine from 5-phospho-alpha-D-ribose 1-diphosphate: step 1/9.</text>
</comment>
<comment type="function">
    <text evidence="7 8">Required for the first step of histidine biosynthesis. May allow the feedback regulation of ATP phosphoribosyltransferase activity by histidine.</text>
</comment>
<dbReference type="NCBIfam" id="TIGR00443">
    <property type="entry name" value="hisZ_biosyn_reg"/>
    <property type="match status" value="1"/>
</dbReference>
<dbReference type="NCBIfam" id="NF009086">
    <property type="entry name" value="PRK12421.1"/>
    <property type="match status" value="1"/>
</dbReference>
<keyword evidence="8" id="KW-0368">Histidine biosynthesis</keyword>
<reference evidence="11" key="1">
    <citation type="journal article" date="2019" name="Int. J. Syst. Evol. Microbiol.">
        <title>The Global Catalogue of Microorganisms (GCM) 10K type strain sequencing project: providing services to taxonomists for standard genome sequencing and annotation.</title>
        <authorList>
            <consortium name="The Broad Institute Genomics Platform"/>
            <consortium name="The Broad Institute Genome Sequencing Center for Infectious Disease"/>
            <person name="Wu L."/>
            <person name="Ma J."/>
        </authorList>
    </citation>
    <scope>NUCLEOTIDE SEQUENCE [LARGE SCALE GENOMIC DNA]</scope>
    <source>
        <strain evidence="11">JCM 17551</strain>
    </source>
</reference>
<organism evidence="10 11">
    <name type="scientific">Litoribacillus peritrichatus</name>
    <dbReference type="NCBI Taxonomy" id="718191"/>
    <lineage>
        <taxon>Bacteria</taxon>
        <taxon>Pseudomonadati</taxon>
        <taxon>Pseudomonadota</taxon>
        <taxon>Gammaproteobacteria</taxon>
        <taxon>Oceanospirillales</taxon>
        <taxon>Oceanospirillaceae</taxon>
        <taxon>Litoribacillus</taxon>
    </lineage>
</organism>
<comment type="subcellular location">
    <subcellularLocation>
        <location evidence="1 8">Cytoplasm</location>
    </subcellularLocation>
</comment>
<comment type="similarity">
    <text evidence="3 8">Belongs to the class-II aminoacyl-tRNA synthetase family. HisZ subfamily.</text>
</comment>
<dbReference type="CDD" id="cd00773">
    <property type="entry name" value="HisRS-like_core"/>
    <property type="match status" value="1"/>
</dbReference>
<evidence type="ECO:0000259" key="9">
    <source>
        <dbReference type="Pfam" id="PF13393"/>
    </source>
</evidence>
<dbReference type="EMBL" id="BAABBN010000007">
    <property type="protein sequence ID" value="GAA3927414.1"/>
    <property type="molecule type" value="Genomic_DNA"/>
</dbReference>
<evidence type="ECO:0000256" key="3">
    <source>
        <dbReference type="ARBA" id="ARBA00005539"/>
    </source>
</evidence>
<evidence type="ECO:0000313" key="11">
    <source>
        <dbReference type="Proteomes" id="UP001501565"/>
    </source>
</evidence>
<proteinExistence type="inferred from homology"/>
<dbReference type="PANTHER" id="PTHR43707">
    <property type="entry name" value="HISTIDYL-TRNA SYNTHETASE"/>
    <property type="match status" value="1"/>
</dbReference>
<dbReference type="Pfam" id="PF13393">
    <property type="entry name" value="tRNA-synt_His"/>
    <property type="match status" value="1"/>
</dbReference>
<dbReference type="InterPro" id="IPR004516">
    <property type="entry name" value="HisRS/HisZ"/>
</dbReference>
<keyword evidence="10" id="KW-0808">Transferase</keyword>
<dbReference type="SUPFAM" id="SSF55681">
    <property type="entry name" value="Class II aaRS and biotin synthetases"/>
    <property type="match status" value="1"/>
</dbReference>
<evidence type="ECO:0000256" key="8">
    <source>
        <dbReference type="HAMAP-Rule" id="MF_00125"/>
    </source>
</evidence>
<dbReference type="NCBIfam" id="NF008935">
    <property type="entry name" value="PRK12292.1-1"/>
    <property type="match status" value="1"/>
</dbReference>
<dbReference type="InterPro" id="IPR004517">
    <property type="entry name" value="HisZ"/>
</dbReference>
<comment type="caution">
    <text evidence="10">The sequence shown here is derived from an EMBL/GenBank/DDBJ whole genome shotgun (WGS) entry which is preliminary data.</text>
</comment>
<evidence type="ECO:0000256" key="5">
    <source>
        <dbReference type="ARBA" id="ARBA00020397"/>
    </source>
</evidence>
<protein>
    <recommendedName>
        <fullName evidence="5 8">ATP phosphoribosyltransferase regulatory subunit</fullName>
    </recommendedName>
</protein>
<keyword evidence="6 8" id="KW-0963">Cytoplasm</keyword>
<sequence>MTIADRWLLPEGVEDILPPAAERIETLRSNLLGLYQTWGFDQVMPPMMEYIESLLTGAGHDLDTQTFKVTDQLNGRLMGIRADITPQVARIDAHSLAREGVSRFCYAGQVLHTKAANIMDTRNPIQLGAELYGHAGVESDFEIISLMIESLGASGIDNVTLDLGHVGVFRQLMIKAGLDKDLETQLFDILARKALPELELFVPAHFKNQSLGEAVRQMAYVCGGPEIIPSIRELVAPLSADAVEAVDELNQLVSRITARYPKVKLYMDLSELRGYNYHTGMVFAAYKTGGSQPLASGGRYDETGKVFGRARPATGFSLNLLKVADASELTVETRKVILAPNSDGEGLYEFIKQLRSDGHRVIRQLADSDVENSDAVIDQKDGQWCVVDRND</sequence>
<gene>
    <name evidence="8" type="primary">hisZ</name>
    <name evidence="10" type="ORF">GCM10022277_24670</name>
</gene>
<evidence type="ECO:0000313" key="10">
    <source>
        <dbReference type="EMBL" id="GAA3927414.1"/>
    </source>
</evidence>
<dbReference type="HAMAP" id="MF_00125">
    <property type="entry name" value="HisZ"/>
    <property type="match status" value="1"/>
</dbReference>
<dbReference type="GO" id="GO:0016757">
    <property type="term" value="F:glycosyltransferase activity"/>
    <property type="evidence" value="ECO:0007669"/>
    <property type="project" value="UniProtKB-KW"/>
</dbReference>